<proteinExistence type="predicted"/>
<name>A0A2M8W1D8_9MICO</name>
<evidence type="ECO:0000313" key="2">
    <source>
        <dbReference type="Proteomes" id="UP000231586"/>
    </source>
</evidence>
<dbReference type="Proteomes" id="UP000231586">
    <property type="component" value="Unassembled WGS sequence"/>
</dbReference>
<dbReference type="AlphaFoldDB" id="A0A2M8W1D8"/>
<dbReference type="RefSeq" id="WP_100351272.1">
    <property type="nucleotide sequence ID" value="NZ_PGTZ01000014.1"/>
</dbReference>
<organism evidence="1 2">
    <name type="scientific">Luteimicrobium subarcticum</name>
    <dbReference type="NCBI Taxonomy" id="620910"/>
    <lineage>
        <taxon>Bacteria</taxon>
        <taxon>Bacillati</taxon>
        <taxon>Actinomycetota</taxon>
        <taxon>Actinomycetes</taxon>
        <taxon>Micrococcales</taxon>
        <taxon>Luteimicrobium</taxon>
    </lineage>
</organism>
<evidence type="ECO:0000313" key="1">
    <source>
        <dbReference type="EMBL" id="PJI84726.1"/>
    </source>
</evidence>
<dbReference type="EMBL" id="PGTZ01000014">
    <property type="protein sequence ID" value="PJI84726.1"/>
    <property type="molecule type" value="Genomic_DNA"/>
</dbReference>
<protein>
    <submittedName>
        <fullName evidence="1">Uncharacterized protein</fullName>
    </submittedName>
</protein>
<gene>
    <name evidence="1" type="ORF">CLV34_3181</name>
</gene>
<reference evidence="1 2" key="1">
    <citation type="submission" date="2017-11" db="EMBL/GenBank/DDBJ databases">
        <title>Genomic Encyclopedia of Archaeal and Bacterial Type Strains, Phase II (KMG-II): From Individual Species to Whole Genera.</title>
        <authorList>
            <person name="Goeker M."/>
        </authorList>
    </citation>
    <scope>NUCLEOTIDE SEQUENCE [LARGE SCALE GENOMIC DNA]</scope>
    <source>
        <strain evidence="1 2">DSM 22413</strain>
    </source>
</reference>
<sequence length="78" mass="8359">MAPRPAARLTWFLRDLEIVGPGLRGLTASALVAAEIAFVSDVHGSGTDWQTTTGYDDAGTLGRLRSIQRRLGPVVVRP</sequence>
<keyword evidence="2" id="KW-1185">Reference proteome</keyword>
<comment type="caution">
    <text evidence="1">The sequence shown here is derived from an EMBL/GenBank/DDBJ whole genome shotgun (WGS) entry which is preliminary data.</text>
</comment>
<accession>A0A2M8W1D8</accession>
<dbReference type="OrthoDB" id="3540641at2"/>